<organism evidence="3 4">
    <name type="scientific">Streptomyces hazeniae</name>
    <dbReference type="NCBI Taxonomy" id="3075538"/>
    <lineage>
        <taxon>Bacteria</taxon>
        <taxon>Bacillati</taxon>
        <taxon>Actinomycetota</taxon>
        <taxon>Actinomycetes</taxon>
        <taxon>Kitasatosporales</taxon>
        <taxon>Streptomycetaceae</taxon>
        <taxon>Streptomyces</taxon>
    </lineage>
</organism>
<dbReference type="Gene3D" id="3.10.105.10">
    <property type="entry name" value="Dipeptide-binding Protein, Domain 3"/>
    <property type="match status" value="1"/>
</dbReference>
<dbReference type="RefSeq" id="WP_311671896.1">
    <property type="nucleotide sequence ID" value="NZ_JAVREQ010000002.1"/>
</dbReference>
<proteinExistence type="predicted"/>
<dbReference type="PANTHER" id="PTHR30290:SF65">
    <property type="entry name" value="MONOACYL PHOSPHATIDYLINOSITOL TETRAMANNOSIDE-BINDING PROTEIN LPQW-RELATED"/>
    <property type="match status" value="1"/>
</dbReference>
<keyword evidence="4" id="KW-1185">Reference proteome</keyword>
<accession>A0ABU2NLV7</accession>
<reference evidence="4" key="1">
    <citation type="submission" date="2023-07" db="EMBL/GenBank/DDBJ databases">
        <title>30 novel species of actinomycetes from the DSMZ collection.</title>
        <authorList>
            <person name="Nouioui I."/>
        </authorList>
    </citation>
    <scope>NUCLEOTIDE SEQUENCE [LARGE SCALE GENOMIC DNA]</scope>
    <source>
        <strain evidence="4">DSM 42041</strain>
    </source>
</reference>
<evidence type="ECO:0000313" key="3">
    <source>
        <dbReference type="EMBL" id="MDT0377967.1"/>
    </source>
</evidence>
<dbReference type="InterPro" id="IPR039424">
    <property type="entry name" value="SBP_5"/>
</dbReference>
<dbReference type="Gene3D" id="3.40.190.10">
    <property type="entry name" value="Periplasmic binding protein-like II"/>
    <property type="match status" value="1"/>
</dbReference>
<evidence type="ECO:0000313" key="4">
    <source>
        <dbReference type="Proteomes" id="UP001183414"/>
    </source>
</evidence>
<dbReference type="InterPro" id="IPR000914">
    <property type="entry name" value="SBP_5_dom"/>
</dbReference>
<protein>
    <submittedName>
        <fullName evidence="3">ABC transporter family substrate-binding protein</fullName>
    </submittedName>
</protein>
<comment type="caution">
    <text evidence="3">The sequence shown here is derived from an EMBL/GenBank/DDBJ whole genome shotgun (WGS) entry which is preliminary data.</text>
</comment>
<dbReference type="PIRSF" id="PIRSF002741">
    <property type="entry name" value="MppA"/>
    <property type="match status" value="1"/>
</dbReference>
<evidence type="ECO:0000259" key="2">
    <source>
        <dbReference type="Pfam" id="PF00496"/>
    </source>
</evidence>
<dbReference type="Gene3D" id="3.90.76.10">
    <property type="entry name" value="Dipeptide-binding Protein, Domain 1"/>
    <property type="match status" value="1"/>
</dbReference>
<feature type="region of interest" description="Disordered" evidence="1">
    <location>
        <begin position="290"/>
        <end position="326"/>
    </location>
</feature>
<name>A0ABU2NLV7_9ACTN</name>
<dbReference type="CDD" id="cd08501">
    <property type="entry name" value="PBP2_Lpqw"/>
    <property type="match status" value="1"/>
</dbReference>
<dbReference type="Pfam" id="PF00496">
    <property type="entry name" value="SBP_bac_5"/>
    <property type="match status" value="1"/>
</dbReference>
<feature type="compositionally biased region" description="Basic and acidic residues" evidence="1">
    <location>
        <begin position="290"/>
        <end position="310"/>
    </location>
</feature>
<dbReference type="EMBL" id="JAVREQ010000002">
    <property type="protein sequence ID" value="MDT0377967.1"/>
    <property type="molecule type" value="Genomic_DNA"/>
</dbReference>
<dbReference type="Proteomes" id="UP001183414">
    <property type="component" value="Unassembled WGS sequence"/>
</dbReference>
<sequence>MPAAPAIDTAARRCAAVLAAGGLLLPLAACTSGGDDAPQGDSGAARDVRAVSRDDVTDGGTLRWAVDAMPTTLNVFQPDATGATTRIAEAVLPALFTLDSRGRPQRNGDYLESAEVTGTEPRQTVVYTLAEDARWSDGRALSAADFRAQWKALGGGDSAYWTARNAGYDRIAKVAAGDTPRQVEVTFKKPYADWESLFTPLYPKSVMGSPDGFNEKARTRLPASGGPFAVKPFGKKDDRVTLVRNDAWWGDAAKLDRIALTVVPRGERGAALAAGKVDVAEVTPKLAERIDGVHTTDAKPRGKERADGKTAGKPRKGSRKKTGDLGTYDVRRALAPAYTQLALNGASGPLGDERVRRALARTLDRGALAEKALAGLGLPAQALGSHLRMRDQAGYQDNSAALGGRDLESAQALLADAGWESGAPATGDDPDAPVDAKEKGDEEGKNRDGDRAEQRADETKALDAGRAAAVRTKGGNPLALRFLVPDGPGTAPTRATAEQISDQLAEVGIRTRIERVEDESLFRDHIASGDFDLALYAWPASAFPATDAGPIFAKPVPAGNGSLTVRQNYTRVGTDRIDQLFAAAVGELDREERQDLLSRADSRIWAAAGSVPLYQRPQLVAVREDLANIGAYGFQTPRYQDIGRTE</sequence>
<dbReference type="PANTHER" id="PTHR30290">
    <property type="entry name" value="PERIPLASMIC BINDING COMPONENT OF ABC TRANSPORTER"/>
    <property type="match status" value="1"/>
</dbReference>
<evidence type="ECO:0000256" key="1">
    <source>
        <dbReference type="SAM" id="MobiDB-lite"/>
    </source>
</evidence>
<feature type="region of interest" description="Disordered" evidence="1">
    <location>
        <begin position="420"/>
        <end position="468"/>
    </location>
</feature>
<feature type="compositionally biased region" description="Basic and acidic residues" evidence="1">
    <location>
        <begin position="434"/>
        <end position="463"/>
    </location>
</feature>
<dbReference type="SUPFAM" id="SSF53850">
    <property type="entry name" value="Periplasmic binding protein-like II"/>
    <property type="match status" value="1"/>
</dbReference>
<gene>
    <name evidence="3" type="ORF">RM572_04155</name>
</gene>
<feature type="domain" description="Solute-binding protein family 5" evidence="2">
    <location>
        <begin position="120"/>
        <end position="546"/>
    </location>
</feature>
<dbReference type="InterPro" id="IPR030678">
    <property type="entry name" value="Peptide/Ni-bd"/>
</dbReference>